<dbReference type="GO" id="GO:0000156">
    <property type="term" value="F:phosphorelay response regulator activity"/>
    <property type="evidence" value="ECO:0007669"/>
    <property type="project" value="UniProtKB-ARBA"/>
</dbReference>
<feature type="transmembrane region" description="Helical" evidence="5">
    <location>
        <begin position="62"/>
        <end position="87"/>
    </location>
</feature>
<feature type="region of interest" description="Disordered" evidence="4">
    <location>
        <begin position="940"/>
        <end position="997"/>
    </location>
</feature>
<keyword evidence="5" id="KW-1133">Transmembrane helix</keyword>
<feature type="compositionally biased region" description="Low complexity" evidence="4">
    <location>
        <begin position="882"/>
        <end position="903"/>
    </location>
</feature>
<dbReference type="PANTHER" id="PTHR45339:SF1">
    <property type="entry name" value="HYBRID SIGNAL TRANSDUCTION HISTIDINE KINASE J"/>
    <property type="match status" value="1"/>
</dbReference>
<reference evidence="7" key="1">
    <citation type="submission" date="2020-05" db="EMBL/GenBank/DDBJ databases">
        <title>Phylogenomic resolution of chytrid fungi.</title>
        <authorList>
            <person name="Stajich J.E."/>
            <person name="Amses K."/>
            <person name="Simmons R."/>
            <person name="Seto K."/>
            <person name="Myers J."/>
            <person name="Bonds A."/>
            <person name="Quandt C.A."/>
            <person name="Barry K."/>
            <person name="Liu P."/>
            <person name="Grigoriev I."/>
            <person name="Longcore J.E."/>
            <person name="James T.Y."/>
        </authorList>
    </citation>
    <scope>NUCLEOTIDE SEQUENCE</scope>
    <source>
        <strain evidence="7">JEL0379</strain>
    </source>
</reference>
<dbReference type="FunFam" id="3.40.50.2300:FF:000146">
    <property type="entry name" value="Putative two-component response regulator SSK1p"/>
    <property type="match status" value="1"/>
</dbReference>
<feature type="compositionally biased region" description="Low complexity" evidence="4">
    <location>
        <begin position="1184"/>
        <end position="1200"/>
    </location>
</feature>
<dbReference type="EMBL" id="JADGJQ010000029">
    <property type="protein sequence ID" value="KAJ3178062.1"/>
    <property type="molecule type" value="Genomic_DNA"/>
</dbReference>
<keyword evidence="2" id="KW-0902">Two-component regulatory system</keyword>
<evidence type="ECO:0000313" key="7">
    <source>
        <dbReference type="EMBL" id="KAJ3178062.1"/>
    </source>
</evidence>
<gene>
    <name evidence="7" type="primary">SSK1</name>
    <name evidence="7" type="ORF">HDU87_003842</name>
</gene>
<dbReference type="Proteomes" id="UP001212152">
    <property type="component" value="Unassembled WGS sequence"/>
</dbReference>
<feature type="compositionally biased region" description="Low complexity" evidence="4">
    <location>
        <begin position="241"/>
        <end position="251"/>
    </location>
</feature>
<evidence type="ECO:0000256" key="5">
    <source>
        <dbReference type="SAM" id="Phobius"/>
    </source>
</evidence>
<feature type="compositionally biased region" description="Gly residues" evidence="4">
    <location>
        <begin position="831"/>
        <end position="842"/>
    </location>
</feature>
<dbReference type="InterPro" id="IPR001789">
    <property type="entry name" value="Sig_transdc_resp-reg_receiver"/>
</dbReference>
<dbReference type="InterPro" id="IPR011006">
    <property type="entry name" value="CheY-like_superfamily"/>
</dbReference>
<dbReference type="CDD" id="cd17546">
    <property type="entry name" value="REC_hyHK_CKI1_RcsC-like"/>
    <property type="match status" value="1"/>
</dbReference>
<organism evidence="7 8">
    <name type="scientific">Geranomyces variabilis</name>
    <dbReference type="NCBI Taxonomy" id="109894"/>
    <lineage>
        <taxon>Eukaryota</taxon>
        <taxon>Fungi</taxon>
        <taxon>Fungi incertae sedis</taxon>
        <taxon>Chytridiomycota</taxon>
        <taxon>Chytridiomycota incertae sedis</taxon>
        <taxon>Chytridiomycetes</taxon>
        <taxon>Spizellomycetales</taxon>
        <taxon>Powellomycetaceae</taxon>
        <taxon>Geranomyces</taxon>
    </lineage>
</organism>
<evidence type="ECO:0000259" key="6">
    <source>
        <dbReference type="PROSITE" id="PS50110"/>
    </source>
</evidence>
<dbReference type="SUPFAM" id="SSF52172">
    <property type="entry name" value="CheY-like"/>
    <property type="match status" value="1"/>
</dbReference>
<dbReference type="Pfam" id="PF00072">
    <property type="entry name" value="Response_reg"/>
    <property type="match status" value="1"/>
</dbReference>
<evidence type="ECO:0000256" key="2">
    <source>
        <dbReference type="ARBA" id="ARBA00023012"/>
    </source>
</evidence>
<proteinExistence type="predicted"/>
<feature type="compositionally biased region" description="Polar residues" evidence="4">
    <location>
        <begin position="270"/>
        <end position="281"/>
    </location>
</feature>
<feature type="compositionally biased region" description="Basic and acidic residues" evidence="4">
    <location>
        <begin position="806"/>
        <end position="816"/>
    </location>
</feature>
<evidence type="ECO:0000256" key="1">
    <source>
        <dbReference type="ARBA" id="ARBA00022553"/>
    </source>
</evidence>
<protein>
    <submittedName>
        <fullName evidence="7">Ssk1 response regulator receiver</fullName>
    </submittedName>
</protein>
<feature type="domain" description="Response regulatory" evidence="6">
    <location>
        <begin position="1008"/>
        <end position="1136"/>
    </location>
</feature>
<name>A0AAD5TK72_9FUNG</name>
<evidence type="ECO:0000256" key="3">
    <source>
        <dbReference type="PROSITE-ProRule" id="PRU00169"/>
    </source>
</evidence>
<dbReference type="PROSITE" id="PS50110">
    <property type="entry name" value="RESPONSE_REGULATORY"/>
    <property type="match status" value="1"/>
</dbReference>
<keyword evidence="1 3" id="KW-0597">Phosphoprotein</keyword>
<accession>A0AAD5TK72</accession>
<feature type="region of interest" description="Disordered" evidence="4">
    <location>
        <begin position="1316"/>
        <end position="1366"/>
    </location>
</feature>
<feature type="region of interest" description="Disordered" evidence="4">
    <location>
        <begin position="776"/>
        <end position="914"/>
    </location>
</feature>
<keyword evidence="8" id="KW-1185">Reference proteome</keyword>
<keyword evidence="5" id="KW-0812">Transmembrane</keyword>
<feature type="compositionally biased region" description="Low complexity" evidence="4">
    <location>
        <begin position="1208"/>
        <end position="1271"/>
    </location>
</feature>
<keyword evidence="5" id="KW-0472">Membrane</keyword>
<evidence type="ECO:0000256" key="4">
    <source>
        <dbReference type="SAM" id="MobiDB-lite"/>
    </source>
</evidence>
<feature type="modified residue" description="4-aspartylphosphate" evidence="3">
    <location>
        <position position="1057"/>
    </location>
</feature>
<feature type="compositionally biased region" description="Low complexity" evidence="4">
    <location>
        <begin position="944"/>
        <end position="973"/>
    </location>
</feature>
<feature type="compositionally biased region" description="Low complexity" evidence="4">
    <location>
        <begin position="223"/>
        <end position="232"/>
    </location>
</feature>
<sequence length="1366" mass="144485">MPAQRQPPHPYPPAATFTIFRRCLLFLIASALTIFVLRLANYLETLVHALNNDNNYFLDNHPYTACTAFAYKAGTVLALLAALAAVLGHRRLAAGLIVLTVLREPLVDEAHFSHAQASAQDPLRFVGPVAPASSLDLLSACATSTWAAAGARAASHQWPDDFLQFLRELGPPTSSLALFVLYYVFCRNAGNIRDRHIALPEHHEEPRAAPVETITRSADGDNTTTSAAAAASPLQHDGHPVARPSTPSSPAVSPPQPQPQPFASVPAASCPTTPTQQQSNHSPSAGPSAPSSDTRPSLPASKLPLPGPVFDSPRASRTSLWAAVATSQETNAWRDGTAYFGRELMNSVHAAKQAIDHAHVYPVMYEHYMHFVIFISALDTAVDNIEHIAWQLEHFDSFDNLPRADAPTTRRLLSRVLFDPVDVNERVGDAIANLADDKGLELIVHSSVQRGKTPEIFLVVGDEDYVRQLLLQLLYPIVASAPEYTRVEINLDLPPPWAAKEDPAHAAGAGAERRFHMDVTWQIVYQQDAAKPIPFYINDYMSKILKELGGELRGPKPYGPQLGASGGGLGSGSGATYTCAAELAFSMESMKFTPDMTLEPGLRLGKPVTYRQTDELYRFVETLRDVRVTILAPSRSTFTANIAQYAENWGMDLTYVATEDMDVIPGILTQLDEQTVGYQPHGRLQVLRNVIIINDDFGMLDVVINHRIENLIVGTLVIYFTSPQNHARMNEYAETTAEGHGELMPEVFVVTKPAGPRRLLQVLRWIMADRPEEPQIDDVAAEGAPKRKRRVGEMVVEGARSAAPSREGRMERRPDRNSMAPAAARPIQPAGGDGGGDGGGKSGDGRGDGRQDAPPQRIARNATTSSVSGRGSGRYRENHYMASTTSQSARSTTSSSNDSSAHSGDPVPQLEASSSAGASAAAAALGAGTAANKVQMAAGGAAKSNAVVPNGVSGGSSSTRSMTATQKAAAQPTKPAPVPHANTNGMPPPPPASSTPASISALLFSRIKVLIAEDNPINQTILSTFLRKRGISAAVAANGQEAVLKFQQNVFHIILMDIIMPVMDGIQATRQIRGIERERGEVDRDGKLASPDVVIVALTASSLPADRDAALAAGCNDYLIKPASLVWLERKILEWGAMQALIDYDTLLSYAPTMPSPLPSQGGAFTSKGARNKESTAGGKKSRSGGAEAAAPASTTTTGGAADGGGPAKSSSIATTTSTSTATSNSANSGKRANSSESPTPDSSLSSNTTTSSSTTTSSDAPTPAALSLGLLPPPRDPSQLTVESLDLPRLDHLSGSSGIRPRSVASAPGMLELGGAGGATAGSNGVHRVDGDAVPPGGEVAHMENPTLTRILGGKAVESPDVLTK</sequence>
<feature type="region of interest" description="Disordered" evidence="4">
    <location>
        <begin position="1159"/>
        <end position="1281"/>
    </location>
</feature>
<feature type="compositionally biased region" description="Low complexity" evidence="4">
    <location>
        <begin position="282"/>
        <end position="292"/>
    </location>
</feature>
<feature type="transmembrane region" description="Helical" evidence="5">
    <location>
        <begin position="23"/>
        <end position="42"/>
    </location>
</feature>
<dbReference type="SMART" id="SM00448">
    <property type="entry name" value="REC"/>
    <property type="match status" value="1"/>
</dbReference>
<comment type="caution">
    <text evidence="7">The sequence shown here is derived from an EMBL/GenBank/DDBJ whole genome shotgun (WGS) entry which is preliminary data.</text>
</comment>
<evidence type="ECO:0000313" key="8">
    <source>
        <dbReference type="Proteomes" id="UP001212152"/>
    </source>
</evidence>
<dbReference type="Gene3D" id="3.40.50.2300">
    <property type="match status" value="1"/>
</dbReference>
<dbReference type="PANTHER" id="PTHR45339">
    <property type="entry name" value="HYBRID SIGNAL TRANSDUCTION HISTIDINE KINASE J"/>
    <property type="match status" value="1"/>
</dbReference>
<feature type="region of interest" description="Disordered" evidence="4">
    <location>
        <begin position="201"/>
        <end position="309"/>
    </location>
</feature>